<feature type="transmembrane region" description="Helical" evidence="7">
    <location>
        <begin position="116"/>
        <end position="138"/>
    </location>
</feature>
<evidence type="ECO:0000313" key="10">
    <source>
        <dbReference type="Proteomes" id="UP000186004"/>
    </source>
</evidence>
<dbReference type="Pfam" id="PF07690">
    <property type="entry name" value="MFS_1"/>
    <property type="match status" value="1"/>
</dbReference>
<feature type="transmembrane region" description="Helical" evidence="7">
    <location>
        <begin position="21"/>
        <end position="45"/>
    </location>
</feature>
<dbReference type="STRING" id="1198245.SAMN05444858_10245"/>
<accession>A0A1N6S056</accession>
<protein>
    <submittedName>
        <fullName evidence="9">Predicted arabinose efflux permease, MFS family</fullName>
    </submittedName>
</protein>
<gene>
    <name evidence="9" type="ORF">SAMN05444858_10245</name>
</gene>
<comment type="subcellular location">
    <subcellularLocation>
        <location evidence="1">Cell membrane</location>
        <topology evidence="1">Multi-pass membrane protein</topology>
    </subcellularLocation>
</comment>
<feature type="domain" description="Major facilitator superfamily (MFS) profile" evidence="8">
    <location>
        <begin position="19"/>
        <end position="410"/>
    </location>
</feature>
<dbReference type="CDD" id="cd06174">
    <property type="entry name" value="MFS"/>
    <property type="match status" value="1"/>
</dbReference>
<dbReference type="RefSeq" id="WP_076467493.1">
    <property type="nucleotide sequence ID" value="NZ_FTNF01000002.1"/>
</dbReference>
<feature type="transmembrane region" description="Helical" evidence="7">
    <location>
        <begin position="382"/>
        <end position="404"/>
    </location>
</feature>
<evidence type="ECO:0000256" key="6">
    <source>
        <dbReference type="ARBA" id="ARBA00023136"/>
    </source>
</evidence>
<dbReference type="InterPro" id="IPR011701">
    <property type="entry name" value="MFS"/>
</dbReference>
<sequence length="422" mass="43311">MTSATLDARPAASAKRHGLGFWAIAFAYLAVMALGTIPSPLYPIYQQRDGFSTFTITIVFAAYAAGVVVSLFLAGHVSDWHGRRRILVPALVLSLAGAAVFLLWPELPGLLVARVLNGLSVGVATATATAWLAELHAAHRPHAGPRRAQVVAIAVNLGGLGVGTLLAGLLAEWAPNPLRLPYVVILVALALALVGVLLSPDARSLPDPKPRYRPQRVAVPAAARPRYYAAAAGAFLAFGGLGLFTGLTSTFLAVIMHHPSRALAGVSIFLICAAGAVMQIATPGWSLRRCVAVGMVLLVGGMLLAVVAAWLDTPNLALFVVGAVVSGAGAGSIFKGVLGTTAAISTPEGRAEALAGIFLSGYLGLSIPVIGLGIALRQVSPRAGLLGFAVFITLGIVGAARWLLGDPDRSGSARPVAAAHRG</sequence>
<dbReference type="SUPFAM" id="SSF103473">
    <property type="entry name" value="MFS general substrate transporter"/>
    <property type="match status" value="1"/>
</dbReference>
<dbReference type="InterPro" id="IPR020846">
    <property type="entry name" value="MFS_dom"/>
</dbReference>
<evidence type="ECO:0000256" key="1">
    <source>
        <dbReference type="ARBA" id="ARBA00004651"/>
    </source>
</evidence>
<feature type="transmembrane region" description="Helical" evidence="7">
    <location>
        <begin position="316"/>
        <end position="334"/>
    </location>
</feature>
<keyword evidence="10" id="KW-1185">Reference proteome</keyword>
<evidence type="ECO:0000256" key="2">
    <source>
        <dbReference type="ARBA" id="ARBA00022448"/>
    </source>
</evidence>
<dbReference type="Gene3D" id="1.20.1250.20">
    <property type="entry name" value="MFS general substrate transporter like domains"/>
    <property type="match status" value="1"/>
</dbReference>
<dbReference type="PROSITE" id="PS50850">
    <property type="entry name" value="MFS"/>
    <property type="match status" value="1"/>
</dbReference>
<feature type="transmembrane region" description="Helical" evidence="7">
    <location>
        <begin position="51"/>
        <end position="74"/>
    </location>
</feature>
<feature type="transmembrane region" description="Helical" evidence="7">
    <location>
        <begin position="290"/>
        <end position="310"/>
    </location>
</feature>
<evidence type="ECO:0000256" key="5">
    <source>
        <dbReference type="ARBA" id="ARBA00022989"/>
    </source>
</evidence>
<dbReference type="AlphaFoldDB" id="A0A1N6S056"/>
<evidence type="ECO:0000256" key="3">
    <source>
        <dbReference type="ARBA" id="ARBA00022475"/>
    </source>
</evidence>
<organism evidence="9 10">
    <name type="scientific">Micromonospora avicenniae</name>
    <dbReference type="NCBI Taxonomy" id="1198245"/>
    <lineage>
        <taxon>Bacteria</taxon>
        <taxon>Bacillati</taxon>
        <taxon>Actinomycetota</taxon>
        <taxon>Actinomycetes</taxon>
        <taxon>Micromonosporales</taxon>
        <taxon>Micromonosporaceae</taxon>
        <taxon>Micromonospora</taxon>
    </lineage>
</organism>
<reference evidence="9 10" key="1">
    <citation type="submission" date="2017-01" db="EMBL/GenBank/DDBJ databases">
        <authorList>
            <person name="Mah S.A."/>
            <person name="Swanson W.J."/>
            <person name="Moy G.W."/>
            <person name="Vacquier V.D."/>
        </authorList>
    </citation>
    <scope>NUCLEOTIDE SEQUENCE [LARGE SCALE GENOMIC DNA]</scope>
    <source>
        <strain evidence="9 10">DSM 45758</strain>
    </source>
</reference>
<feature type="transmembrane region" description="Helical" evidence="7">
    <location>
        <begin position="227"/>
        <end position="256"/>
    </location>
</feature>
<evidence type="ECO:0000259" key="8">
    <source>
        <dbReference type="PROSITE" id="PS50850"/>
    </source>
</evidence>
<dbReference type="GO" id="GO:0022857">
    <property type="term" value="F:transmembrane transporter activity"/>
    <property type="evidence" value="ECO:0007669"/>
    <property type="project" value="InterPro"/>
</dbReference>
<feature type="transmembrane region" description="Helical" evidence="7">
    <location>
        <begin position="86"/>
        <end position="104"/>
    </location>
</feature>
<feature type="transmembrane region" description="Helical" evidence="7">
    <location>
        <begin position="262"/>
        <end position="281"/>
    </location>
</feature>
<dbReference type="EMBL" id="FTNF01000002">
    <property type="protein sequence ID" value="SIQ34503.1"/>
    <property type="molecule type" value="Genomic_DNA"/>
</dbReference>
<dbReference type="GO" id="GO:0005886">
    <property type="term" value="C:plasma membrane"/>
    <property type="evidence" value="ECO:0007669"/>
    <property type="project" value="UniProtKB-SubCell"/>
</dbReference>
<feature type="transmembrane region" description="Helical" evidence="7">
    <location>
        <begin position="354"/>
        <end position="376"/>
    </location>
</feature>
<proteinExistence type="predicted"/>
<dbReference type="OrthoDB" id="3177957at2"/>
<evidence type="ECO:0000256" key="4">
    <source>
        <dbReference type="ARBA" id="ARBA00022692"/>
    </source>
</evidence>
<feature type="transmembrane region" description="Helical" evidence="7">
    <location>
        <begin position="150"/>
        <end position="170"/>
    </location>
</feature>
<dbReference type="InterPro" id="IPR050171">
    <property type="entry name" value="MFS_Transporters"/>
</dbReference>
<dbReference type="PANTHER" id="PTHR23517:SF13">
    <property type="entry name" value="MAJOR FACILITATOR SUPERFAMILY MFS_1"/>
    <property type="match status" value="1"/>
</dbReference>
<evidence type="ECO:0000313" key="9">
    <source>
        <dbReference type="EMBL" id="SIQ34503.1"/>
    </source>
</evidence>
<dbReference type="PANTHER" id="PTHR23517">
    <property type="entry name" value="RESISTANCE PROTEIN MDTM, PUTATIVE-RELATED-RELATED"/>
    <property type="match status" value="1"/>
</dbReference>
<keyword evidence="2" id="KW-0813">Transport</keyword>
<keyword evidence="5 7" id="KW-1133">Transmembrane helix</keyword>
<keyword evidence="6 7" id="KW-0472">Membrane</keyword>
<name>A0A1N6S056_9ACTN</name>
<dbReference type="Proteomes" id="UP000186004">
    <property type="component" value="Unassembled WGS sequence"/>
</dbReference>
<keyword evidence="4 7" id="KW-0812">Transmembrane</keyword>
<keyword evidence="3" id="KW-1003">Cell membrane</keyword>
<dbReference type="InterPro" id="IPR036259">
    <property type="entry name" value="MFS_trans_sf"/>
</dbReference>
<evidence type="ECO:0000256" key="7">
    <source>
        <dbReference type="SAM" id="Phobius"/>
    </source>
</evidence>
<feature type="transmembrane region" description="Helical" evidence="7">
    <location>
        <begin position="182"/>
        <end position="206"/>
    </location>
</feature>